<reference evidence="4" key="1">
    <citation type="submission" date="2021-03" db="EMBL/GenBank/DDBJ databases">
        <title>Chromosome level genome of the anhydrobiotic midge Polypedilum vanderplanki.</title>
        <authorList>
            <person name="Yoshida Y."/>
            <person name="Kikawada T."/>
            <person name="Gusev O."/>
        </authorList>
    </citation>
    <scope>NUCLEOTIDE SEQUENCE</scope>
    <source>
        <strain evidence="4">NIAS01</strain>
        <tissue evidence="4">Whole body or cell culture</tissue>
    </source>
</reference>
<dbReference type="PRINTS" id="PR00080">
    <property type="entry name" value="SDRFAMILY"/>
</dbReference>
<keyword evidence="5" id="KW-1185">Reference proteome</keyword>
<dbReference type="InterPro" id="IPR036291">
    <property type="entry name" value="NAD(P)-bd_dom_sf"/>
</dbReference>
<dbReference type="Gene3D" id="3.40.50.720">
    <property type="entry name" value="NAD(P)-binding Rossmann-like Domain"/>
    <property type="match status" value="1"/>
</dbReference>
<comment type="caution">
    <text evidence="4">The sequence shown here is derived from an EMBL/GenBank/DDBJ whole genome shotgun (WGS) entry which is preliminary data.</text>
</comment>
<dbReference type="InterPro" id="IPR020904">
    <property type="entry name" value="Sc_DH/Rdtase_CS"/>
</dbReference>
<evidence type="ECO:0000313" key="4">
    <source>
        <dbReference type="EMBL" id="KAG5679151.1"/>
    </source>
</evidence>
<dbReference type="InterPro" id="IPR002347">
    <property type="entry name" value="SDR_fam"/>
</dbReference>
<evidence type="ECO:0000256" key="2">
    <source>
        <dbReference type="ARBA" id="ARBA00023002"/>
    </source>
</evidence>
<dbReference type="OrthoDB" id="1933717at2759"/>
<protein>
    <submittedName>
        <fullName evidence="4">Uncharacterized protein</fullName>
    </submittedName>
</protein>
<dbReference type="EMBL" id="JADBJN010000002">
    <property type="protein sequence ID" value="KAG5679151.1"/>
    <property type="molecule type" value="Genomic_DNA"/>
</dbReference>
<dbReference type="PANTHER" id="PTHR43115">
    <property type="entry name" value="DEHYDROGENASE/REDUCTASE SDR FAMILY MEMBER 11"/>
    <property type="match status" value="1"/>
</dbReference>
<dbReference type="PANTHER" id="PTHR43115:SF4">
    <property type="entry name" value="DEHYDROGENASE_REDUCTASE SDR FAMILY MEMBER 11"/>
    <property type="match status" value="1"/>
</dbReference>
<dbReference type="AlphaFoldDB" id="A0A9J6CAX0"/>
<sequence length="222" mass="24788">MDKWTGKVAVITGGSSGMGAAILSLFIKNVFNRKCDVANLTSIKENFNWIEENFGVVHILVNNAGILRSGKVLDENSIEILNKLIDVNFTAVVHCTREAVKLMKKSEDYCMIINICSIAGHKIPFPNDFNIYPATKFAVKAFSEIVRQELVVEECDKIRVTNLSPGSVRTNILDNSGFPQFDEFIEQYKLKFIEPEDIAEAVCYILSTQINVNVSELTIMSA</sequence>
<gene>
    <name evidence="4" type="ORF">PVAND_008742</name>
</gene>
<dbReference type="PROSITE" id="PS00061">
    <property type="entry name" value="ADH_SHORT"/>
    <property type="match status" value="1"/>
</dbReference>
<comment type="similarity">
    <text evidence="1 3">Belongs to the short-chain dehydrogenases/reductases (SDR) family.</text>
</comment>
<accession>A0A9J6CAX0</accession>
<dbReference type="SUPFAM" id="SSF51735">
    <property type="entry name" value="NAD(P)-binding Rossmann-fold domains"/>
    <property type="match status" value="1"/>
</dbReference>
<keyword evidence="2" id="KW-0560">Oxidoreductase</keyword>
<evidence type="ECO:0000313" key="5">
    <source>
        <dbReference type="Proteomes" id="UP001107558"/>
    </source>
</evidence>
<evidence type="ECO:0000256" key="1">
    <source>
        <dbReference type="ARBA" id="ARBA00006484"/>
    </source>
</evidence>
<name>A0A9J6CAX0_POLVA</name>
<dbReference type="GO" id="GO:0016491">
    <property type="term" value="F:oxidoreductase activity"/>
    <property type="evidence" value="ECO:0007669"/>
    <property type="project" value="UniProtKB-KW"/>
</dbReference>
<dbReference type="Proteomes" id="UP001107558">
    <property type="component" value="Chromosome 2"/>
</dbReference>
<proteinExistence type="inferred from homology"/>
<organism evidence="4 5">
    <name type="scientific">Polypedilum vanderplanki</name>
    <name type="common">Sleeping chironomid midge</name>
    <dbReference type="NCBI Taxonomy" id="319348"/>
    <lineage>
        <taxon>Eukaryota</taxon>
        <taxon>Metazoa</taxon>
        <taxon>Ecdysozoa</taxon>
        <taxon>Arthropoda</taxon>
        <taxon>Hexapoda</taxon>
        <taxon>Insecta</taxon>
        <taxon>Pterygota</taxon>
        <taxon>Neoptera</taxon>
        <taxon>Endopterygota</taxon>
        <taxon>Diptera</taxon>
        <taxon>Nematocera</taxon>
        <taxon>Chironomoidea</taxon>
        <taxon>Chironomidae</taxon>
        <taxon>Chironominae</taxon>
        <taxon>Polypedilum</taxon>
        <taxon>Polypedilum</taxon>
    </lineage>
</organism>
<evidence type="ECO:0000256" key="3">
    <source>
        <dbReference type="RuleBase" id="RU000363"/>
    </source>
</evidence>
<dbReference type="PRINTS" id="PR00081">
    <property type="entry name" value="GDHRDH"/>
</dbReference>
<dbReference type="Pfam" id="PF00106">
    <property type="entry name" value="adh_short"/>
    <property type="match status" value="1"/>
</dbReference>